<sequence>MEKNYDLAKELEMENEKENKLKEFVIENKLDKKWWNISVEGLSIEELKQRHQAFVHLSSSLCGKDSHWLGKDGGGSSSDPARRGHCDDGKLNHVNKLDFMFSYFN</sequence>
<comment type="caution">
    <text evidence="1">The sequence shown here is derived from an EMBL/GenBank/DDBJ whole genome shotgun (WGS) entry which is preliminary data.</text>
</comment>
<dbReference type="AlphaFoldDB" id="A0A8X7PU94"/>
<proteinExistence type="predicted"/>
<dbReference type="OrthoDB" id="10472156at2759"/>
<dbReference type="EMBL" id="JAAMPC010000015">
    <property type="protein sequence ID" value="KAG2255729.1"/>
    <property type="molecule type" value="Genomic_DNA"/>
</dbReference>
<evidence type="ECO:0000313" key="2">
    <source>
        <dbReference type="Proteomes" id="UP000886595"/>
    </source>
</evidence>
<reference evidence="1 2" key="1">
    <citation type="submission" date="2020-02" db="EMBL/GenBank/DDBJ databases">
        <authorList>
            <person name="Ma Q."/>
            <person name="Huang Y."/>
            <person name="Song X."/>
            <person name="Pei D."/>
        </authorList>
    </citation>
    <scope>NUCLEOTIDE SEQUENCE [LARGE SCALE GENOMIC DNA]</scope>
    <source>
        <strain evidence="1">Sxm20200214</strain>
        <tissue evidence="1">Leaf</tissue>
    </source>
</reference>
<evidence type="ECO:0000313" key="1">
    <source>
        <dbReference type="EMBL" id="KAG2255729.1"/>
    </source>
</evidence>
<protein>
    <submittedName>
        <fullName evidence="1">Uncharacterized protein</fullName>
    </submittedName>
</protein>
<accession>A0A8X7PU94</accession>
<gene>
    <name evidence="1" type="ORF">Bca52824_075023</name>
</gene>
<organism evidence="1 2">
    <name type="scientific">Brassica carinata</name>
    <name type="common">Ethiopian mustard</name>
    <name type="synonym">Abyssinian cabbage</name>
    <dbReference type="NCBI Taxonomy" id="52824"/>
    <lineage>
        <taxon>Eukaryota</taxon>
        <taxon>Viridiplantae</taxon>
        <taxon>Streptophyta</taxon>
        <taxon>Embryophyta</taxon>
        <taxon>Tracheophyta</taxon>
        <taxon>Spermatophyta</taxon>
        <taxon>Magnoliopsida</taxon>
        <taxon>eudicotyledons</taxon>
        <taxon>Gunneridae</taxon>
        <taxon>Pentapetalae</taxon>
        <taxon>rosids</taxon>
        <taxon>malvids</taxon>
        <taxon>Brassicales</taxon>
        <taxon>Brassicaceae</taxon>
        <taxon>Brassiceae</taxon>
        <taxon>Brassica</taxon>
    </lineage>
</organism>
<keyword evidence="2" id="KW-1185">Reference proteome</keyword>
<name>A0A8X7PU94_BRACI</name>
<dbReference type="Proteomes" id="UP000886595">
    <property type="component" value="Unassembled WGS sequence"/>
</dbReference>